<dbReference type="PANTHER" id="PTHR28003:SF1">
    <property type="entry name" value="NUCLEOPORIN POM34"/>
    <property type="match status" value="1"/>
</dbReference>
<sequence>MSVPVTPASSTIAVAGSAPATGTWRHPQFEEITRRQNASAFGEDHAKSLFSTACLLFLTFLVPAVVPAWIVDLLPLHSFLSSLYISPKYLVWLLRAVLAVNGSVTLLPLFRSRDDVADIPLTASQRALLGLNPTVSTPGSYITPPRYARSATPRSGDKPLYAGSPGSPSPFASSLGFRETSSPYSPIASPLLQKAVSGRRKNSFSGSQSAATTGRELYESLGSDNKDSSIAIPGTPTPLGGGKGPSVALTSRWLYERNRRSSGHGSPGKVY</sequence>
<feature type="region of interest" description="Disordered" evidence="1">
    <location>
        <begin position="140"/>
        <end position="165"/>
    </location>
</feature>
<feature type="transmembrane region" description="Helical" evidence="2">
    <location>
        <begin position="49"/>
        <end position="70"/>
    </location>
</feature>
<dbReference type="Pfam" id="PF08058">
    <property type="entry name" value="NPCC"/>
    <property type="match status" value="1"/>
</dbReference>
<evidence type="ECO:0000256" key="1">
    <source>
        <dbReference type="SAM" id="MobiDB-lite"/>
    </source>
</evidence>
<feature type="transmembrane region" description="Helical" evidence="2">
    <location>
        <begin position="90"/>
        <end position="110"/>
    </location>
</feature>
<organism evidence="3 4">
    <name type="scientific">Botryosphaeria dothidea</name>
    <dbReference type="NCBI Taxonomy" id="55169"/>
    <lineage>
        <taxon>Eukaryota</taxon>
        <taxon>Fungi</taxon>
        <taxon>Dikarya</taxon>
        <taxon>Ascomycota</taxon>
        <taxon>Pezizomycotina</taxon>
        <taxon>Dothideomycetes</taxon>
        <taxon>Dothideomycetes incertae sedis</taxon>
        <taxon>Botryosphaeriales</taxon>
        <taxon>Botryosphaeriaceae</taxon>
        <taxon>Botryosphaeria</taxon>
    </lineage>
</organism>
<reference evidence="3" key="1">
    <citation type="submission" date="2020-04" db="EMBL/GenBank/DDBJ databases">
        <title>Genome Assembly and Annotation of Botryosphaeria dothidea sdau 11-99, a Latent Pathogen of Apple Fruit Ring Rot in China.</title>
        <authorList>
            <person name="Yu C."/>
            <person name="Diao Y."/>
            <person name="Lu Q."/>
            <person name="Zhao J."/>
            <person name="Cui S."/>
            <person name="Peng C."/>
            <person name="He B."/>
            <person name="Liu H."/>
        </authorList>
    </citation>
    <scope>NUCLEOTIDE SEQUENCE [LARGE SCALE GENOMIC DNA]</scope>
    <source>
        <strain evidence="3">Sdau11-99</strain>
    </source>
</reference>
<keyword evidence="2" id="KW-0812">Transmembrane</keyword>
<dbReference type="GO" id="GO:0005640">
    <property type="term" value="C:nuclear outer membrane"/>
    <property type="evidence" value="ECO:0007669"/>
    <property type="project" value="TreeGrafter"/>
</dbReference>
<dbReference type="GO" id="GO:0070762">
    <property type="term" value="C:nuclear pore transmembrane ring"/>
    <property type="evidence" value="ECO:0007669"/>
    <property type="project" value="TreeGrafter"/>
</dbReference>
<comment type="caution">
    <text evidence="3">The sequence shown here is derived from an EMBL/GenBank/DDBJ whole genome shotgun (WGS) entry which is preliminary data.</text>
</comment>
<evidence type="ECO:0000256" key="2">
    <source>
        <dbReference type="SAM" id="Phobius"/>
    </source>
</evidence>
<feature type="region of interest" description="Disordered" evidence="1">
    <location>
        <begin position="199"/>
        <end position="271"/>
    </location>
</feature>
<protein>
    <submittedName>
        <fullName evidence="3">Nuclear pore complex component protein</fullName>
    </submittedName>
</protein>
<name>A0A8H4J7P8_9PEZI</name>
<keyword evidence="2" id="KW-0472">Membrane</keyword>
<dbReference type="GO" id="GO:0006606">
    <property type="term" value="P:protein import into nucleus"/>
    <property type="evidence" value="ECO:0007669"/>
    <property type="project" value="TreeGrafter"/>
</dbReference>
<dbReference type="EMBL" id="WWBZ02000001">
    <property type="protein sequence ID" value="KAF4313538.1"/>
    <property type="molecule type" value="Genomic_DNA"/>
</dbReference>
<dbReference type="PANTHER" id="PTHR28003">
    <property type="entry name" value="NUCLEOPORIN POM34"/>
    <property type="match status" value="1"/>
</dbReference>
<keyword evidence="2" id="KW-1133">Transmembrane helix</keyword>
<feature type="compositionally biased region" description="Polar residues" evidence="1">
    <location>
        <begin position="203"/>
        <end position="212"/>
    </location>
</feature>
<evidence type="ECO:0000313" key="3">
    <source>
        <dbReference type="EMBL" id="KAF4313538.1"/>
    </source>
</evidence>
<proteinExistence type="predicted"/>
<dbReference type="AlphaFoldDB" id="A0A8H4J7P8"/>
<evidence type="ECO:0000313" key="4">
    <source>
        <dbReference type="Proteomes" id="UP000572817"/>
    </source>
</evidence>
<dbReference type="InterPro" id="IPR012578">
    <property type="entry name" value="Nucl_pore_cmplx"/>
</dbReference>
<dbReference type="Proteomes" id="UP000572817">
    <property type="component" value="Unassembled WGS sequence"/>
</dbReference>
<dbReference type="GO" id="GO:0030474">
    <property type="term" value="P:spindle pole body duplication"/>
    <property type="evidence" value="ECO:0007669"/>
    <property type="project" value="TreeGrafter"/>
</dbReference>
<keyword evidence="4" id="KW-1185">Reference proteome</keyword>
<gene>
    <name evidence="3" type="ORF">GTA08_BOTSDO01407</name>
</gene>
<accession>A0A8H4J7P8</accession>
<dbReference type="OrthoDB" id="429932at2759"/>